<evidence type="ECO:0000313" key="2">
    <source>
        <dbReference type="EMBL" id="EAS03376.3"/>
    </source>
</evidence>
<proteinExistence type="predicted"/>
<dbReference type="KEGG" id="tet:TTHERM_00730250"/>
<dbReference type="EMBL" id="GG662485">
    <property type="protein sequence ID" value="EAS03376.3"/>
    <property type="molecule type" value="Genomic_DNA"/>
</dbReference>
<evidence type="ECO:0008006" key="4">
    <source>
        <dbReference type="Google" id="ProtNLM"/>
    </source>
</evidence>
<protein>
    <recommendedName>
        <fullName evidence="4">Serine protease</fullName>
    </recommendedName>
</protein>
<dbReference type="InParanoid" id="Q245I8"/>
<dbReference type="Proteomes" id="UP000009168">
    <property type="component" value="Unassembled WGS sequence"/>
</dbReference>
<dbReference type="GeneID" id="7847106"/>
<reference evidence="3" key="1">
    <citation type="journal article" date="2006" name="PLoS Biol.">
        <title>Macronuclear genome sequence of the ciliate Tetrahymena thermophila, a model eukaryote.</title>
        <authorList>
            <person name="Eisen J.A."/>
            <person name="Coyne R.S."/>
            <person name="Wu M."/>
            <person name="Wu D."/>
            <person name="Thiagarajan M."/>
            <person name="Wortman J.R."/>
            <person name="Badger J.H."/>
            <person name="Ren Q."/>
            <person name="Amedeo P."/>
            <person name="Jones K.M."/>
            <person name="Tallon L.J."/>
            <person name="Delcher A.L."/>
            <person name="Salzberg S.L."/>
            <person name="Silva J.C."/>
            <person name="Haas B.J."/>
            <person name="Majoros W.H."/>
            <person name="Farzad M."/>
            <person name="Carlton J.M."/>
            <person name="Smith R.K. Jr."/>
            <person name="Garg J."/>
            <person name="Pearlman R.E."/>
            <person name="Karrer K.M."/>
            <person name="Sun L."/>
            <person name="Manning G."/>
            <person name="Elde N.C."/>
            <person name="Turkewitz A.P."/>
            <person name="Asai D.J."/>
            <person name="Wilkes D.E."/>
            <person name="Wang Y."/>
            <person name="Cai H."/>
            <person name="Collins K."/>
            <person name="Stewart B.A."/>
            <person name="Lee S.R."/>
            <person name="Wilamowska K."/>
            <person name="Weinberg Z."/>
            <person name="Ruzzo W.L."/>
            <person name="Wloga D."/>
            <person name="Gaertig J."/>
            <person name="Frankel J."/>
            <person name="Tsao C.-C."/>
            <person name="Gorovsky M.A."/>
            <person name="Keeling P.J."/>
            <person name="Waller R.F."/>
            <person name="Patron N.J."/>
            <person name="Cherry J.M."/>
            <person name="Stover N.A."/>
            <person name="Krieger C.J."/>
            <person name="del Toro C."/>
            <person name="Ryder H.F."/>
            <person name="Williamson S.C."/>
            <person name="Barbeau R.A."/>
            <person name="Hamilton E.P."/>
            <person name="Orias E."/>
        </authorList>
    </citation>
    <scope>NUCLEOTIDE SEQUENCE [LARGE SCALE GENOMIC DNA]</scope>
    <source>
        <strain evidence="3">SB210</strain>
    </source>
</reference>
<evidence type="ECO:0000256" key="1">
    <source>
        <dbReference type="SAM" id="MobiDB-lite"/>
    </source>
</evidence>
<dbReference type="SUPFAM" id="SSF50494">
    <property type="entry name" value="Trypsin-like serine proteases"/>
    <property type="match status" value="1"/>
</dbReference>
<dbReference type="OrthoDB" id="10025068at2759"/>
<name>Q245I8_TETTS</name>
<dbReference type="HOGENOM" id="CLU_534741_0_0_1"/>
<sequence>MNEEEYQNKENTHPNIQSSNALNSQKLTYFQQKATFYLDEDTKTFSQTFQQNAKNYKLNLNKNSFIHFWPNYPIRHQKLLINNFLPKQKDNSKIKPLRVNLSQPQIINLEQKAQAVGQVFVVYVEKSNFIDFLEISCATFSVVEFQNQQTNNQHQNEIFGLTVAHVFMDTPQNTKGDYYRLIFVSMSEIDTFEDFKKSLQTFKAKKRRQIVDFNKQNGFNIKDFSKLLQNYLQEEDKYFKGQPIFQAFINYEFLEYRRELISVISESETSHQFLLDPLNGLQCLPSIDCCLLSFEDKFIDFFNKQKIYPLQISQNQYNIQEDQQNNIYMIGYQQIIGSIFQKKDPTYILNMLYDNQTIQPIEVNKLINPHKSLQVGQYAKSNNYILTFEASTTQGSSGSPVLDINGNLIGINTGYFDDITGYEDTQETQTYQSIINFDRNVKENQSNYHKIKNYNCGIDTNHIIFQAFSKREISIFQTIQIQNPSELRKSIPPSYNYQISNQKQNKQKNK</sequence>
<dbReference type="Gene3D" id="2.40.10.10">
    <property type="entry name" value="Trypsin-like serine proteases"/>
    <property type="match status" value="1"/>
</dbReference>
<dbReference type="InterPro" id="IPR043504">
    <property type="entry name" value="Peptidase_S1_PA_chymotrypsin"/>
</dbReference>
<organism evidence="2 3">
    <name type="scientific">Tetrahymena thermophila (strain SB210)</name>
    <dbReference type="NCBI Taxonomy" id="312017"/>
    <lineage>
        <taxon>Eukaryota</taxon>
        <taxon>Sar</taxon>
        <taxon>Alveolata</taxon>
        <taxon>Ciliophora</taxon>
        <taxon>Intramacronucleata</taxon>
        <taxon>Oligohymenophorea</taxon>
        <taxon>Hymenostomatida</taxon>
        <taxon>Tetrahymenina</taxon>
        <taxon>Tetrahymenidae</taxon>
        <taxon>Tetrahymena</taxon>
    </lineage>
</organism>
<accession>Q245I8</accession>
<feature type="compositionally biased region" description="Basic and acidic residues" evidence="1">
    <location>
        <begin position="1"/>
        <end position="12"/>
    </location>
</feature>
<keyword evidence="3" id="KW-1185">Reference proteome</keyword>
<gene>
    <name evidence="2" type="ORF">TTHERM_00730250</name>
</gene>
<dbReference type="RefSeq" id="XP_001023621.3">
    <property type="nucleotide sequence ID" value="XM_001023621.3"/>
</dbReference>
<evidence type="ECO:0000313" key="3">
    <source>
        <dbReference type="Proteomes" id="UP000009168"/>
    </source>
</evidence>
<dbReference type="InterPro" id="IPR009003">
    <property type="entry name" value="Peptidase_S1_PA"/>
</dbReference>
<feature type="region of interest" description="Disordered" evidence="1">
    <location>
        <begin position="1"/>
        <end position="20"/>
    </location>
</feature>
<dbReference type="AlphaFoldDB" id="Q245I8"/>